<protein>
    <recommendedName>
        <fullName evidence="3">Transcriptional regulator</fullName>
    </recommendedName>
</protein>
<proteinExistence type="predicted"/>
<dbReference type="Proteomes" id="UP001500280">
    <property type="component" value="Unassembled WGS sequence"/>
</dbReference>
<evidence type="ECO:0008006" key="3">
    <source>
        <dbReference type="Google" id="ProtNLM"/>
    </source>
</evidence>
<dbReference type="Gene3D" id="3.10.28.10">
    <property type="entry name" value="Homing endonucleases"/>
    <property type="match status" value="1"/>
</dbReference>
<sequence>MYDEKMRAVAREAMASGASLNAISKRLGVSRSALREWRDDPEPRSGSCPRCSSGALDRASYAHLLGWYLGDGCLSEHRRKVYALRIACDDKYPRLIDEVAAVVIAIHPSRPVHRVQAVGYTSVVSYWKHWPCLFPQHGAGPKHGRRIELVDWQREIVAEHPELLLRGLFNSDGCRAANWATRMVGGVTKRYEYPRYQFSNESADIMRLCQETLSLLDIPWRMPRRNALSVAQKAGVARLDEFIGPKT</sequence>
<name>A0ABP4UDZ4_9ACTN</name>
<dbReference type="PRINTS" id="PR00379">
    <property type="entry name" value="INTEIN"/>
</dbReference>
<evidence type="ECO:0000313" key="1">
    <source>
        <dbReference type="EMBL" id="GAA1703148.1"/>
    </source>
</evidence>
<keyword evidence="2" id="KW-1185">Reference proteome</keyword>
<reference evidence="2" key="1">
    <citation type="journal article" date="2019" name="Int. J. Syst. Evol. Microbiol.">
        <title>The Global Catalogue of Microorganisms (GCM) 10K type strain sequencing project: providing services to taxonomists for standard genome sequencing and annotation.</title>
        <authorList>
            <consortium name="The Broad Institute Genomics Platform"/>
            <consortium name="The Broad Institute Genome Sequencing Center for Infectious Disease"/>
            <person name="Wu L."/>
            <person name="Ma J."/>
        </authorList>
    </citation>
    <scope>NUCLEOTIDE SEQUENCE [LARGE SCALE GENOMIC DNA]</scope>
    <source>
        <strain evidence="2">JCM 14307</strain>
    </source>
</reference>
<dbReference type="InterPro" id="IPR027434">
    <property type="entry name" value="Homing_endonucl"/>
</dbReference>
<accession>A0ABP4UDZ4</accession>
<evidence type="ECO:0000313" key="2">
    <source>
        <dbReference type="Proteomes" id="UP001500280"/>
    </source>
</evidence>
<organism evidence="1 2">
    <name type="scientific">Kribbella yunnanensis</name>
    <dbReference type="NCBI Taxonomy" id="190194"/>
    <lineage>
        <taxon>Bacteria</taxon>
        <taxon>Bacillati</taxon>
        <taxon>Actinomycetota</taxon>
        <taxon>Actinomycetes</taxon>
        <taxon>Propionibacteriales</taxon>
        <taxon>Kribbellaceae</taxon>
        <taxon>Kribbella</taxon>
    </lineage>
</organism>
<dbReference type="EMBL" id="BAAANF010000018">
    <property type="protein sequence ID" value="GAA1703148.1"/>
    <property type="molecule type" value="Genomic_DNA"/>
</dbReference>
<dbReference type="InterPro" id="IPR006142">
    <property type="entry name" value="INTEIN"/>
</dbReference>
<comment type="caution">
    <text evidence="1">The sequence shown here is derived from an EMBL/GenBank/DDBJ whole genome shotgun (WGS) entry which is preliminary data.</text>
</comment>
<gene>
    <name evidence="1" type="ORF">GCM10009745_58220</name>
</gene>
<dbReference type="RefSeq" id="WP_344158768.1">
    <property type="nucleotide sequence ID" value="NZ_BAAANF010000018.1"/>
</dbReference>